<dbReference type="SUPFAM" id="SSF53383">
    <property type="entry name" value="PLP-dependent transferases"/>
    <property type="match status" value="1"/>
</dbReference>
<dbReference type="InterPro" id="IPR015421">
    <property type="entry name" value="PyrdxlP-dep_Trfase_major"/>
</dbReference>
<dbReference type="PANTHER" id="PTHR43277">
    <property type="entry name" value="ARGININE DECARBOXYLASE"/>
    <property type="match status" value="1"/>
</dbReference>
<evidence type="ECO:0000256" key="5">
    <source>
        <dbReference type="ARBA" id="ARBA00023239"/>
    </source>
</evidence>
<keyword evidence="5" id="KW-0456">Lyase</keyword>
<dbReference type="InterPro" id="IPR008286">
    <property type="entry name" value="Prn/Lys/Arg_de-COase_C"/>
</dbReference>
<keyword evidence="9" id="KW-1185">Reference proteome</keyword>
<dbReference type="Gene3D" id="3.40.640.10">
    <property type="entry name" value="Type I PLP-dependent aspartate aminotransferase-like (Major domain)"/>
    <property type="match status" value="1"/>
</dbReference>
<keyword evidence="3" id="KW-0210">Decarboxylase</keyword>
<proteinExistence type="inferred from homology"/>
<dbReference type="PANTHER" id="PTHR43277:SF3">
    <property type="entry name" value="DECARBOXYLASE, PUTATIVE-RELATED"/>
    <property type="match status" value="1"/>
</dbReference>
<comment type="caution">
    <text evidence="8">The sequence shown here is derived from an EMBL/GenBank/DDBJ whole genome shotgun (WGS) entry which is preliminary data.</text>
</comment>
<evidence type="ECO:0000256" key="4">
    <source>
        <dbReference type="ARBA" id="ARBA00022898"/>
    </source>
</evidence>
<sequence>MKVNRAPIMEGLLEFNQQDPVRFHVPGHKGQAILSAEHKPYFAPMLRLDVTEVGELDDLHHPQGMIAEAQRLAAEAFFADQSYFLVNGSTVGNMAMLFAVLERGDQVLVQRNSHKSVFNSLALLEVEAVLIEPTICPTFHVPIGLTKLEVKAALELYPQAKAIMLTSPNYYGMIPPELSPIIQLCQEHDCIVLVDEAHGAHFGQHPSLPPSGMQLGADASVQSTHKMLSSMTMTSMLHIQGNRVEREDVEYYLASLQSSSPSYPLLASLDLARNFVQNLSSSDWENMLQNILELRQKLSEIPGVILSPVERKDGQYTSDPFKLTIQLEQSLSGYGLRDLLEEEQIYVELADSHNILLTLPLQSEEEWKTRLVQALKRIVQENRYNKESRHKLTKEIEGTKEKSSKKESLQLEGELVYGKKKIKTLQIRKYKKKDVEIISLDRAVDRRAAEMLIPYPPGIPICLPNELITEELLEDIYRLQQQGAYFQGKPVDFNSLLVVKQGIQYNE</sequence>
<protein>
    <submittedName>
        <fullName evidence="8">Arginine/lysine/ornithine decarboxylase</fullName>
    </submittedName>
</protein>
<evidence type="ECO:0000256" key="3">
    <source>
        <dbReference type="ARBA" id="ARBA00022793"/>
    </source>
</evidence>
<gene>
    <name evidence="8" type="ORF">J2S11_003480</name>
</gene>
<dbReference type="Pfam" id="PF01276">
    <property type="entry name" value="OKR_DC_1"/>
    <property type="match status" value="1"/>
</dbReference>
<dbReference type="InterPro" id="IPR015424">
    <property type="entry name" value="PyrdxlP-dep_Trfase"/>
</dbReference>
<dbReference type="Gene3D" id="3.90.105.10">
    <property type="entry name" value="Molybdopterin biosynthesis moea protein, domain 2"/>
    <property type="match status" value="1"/>
</dbReference>
<accession>A0ABT9W358</accession>
<evidence type="ECO:0000256" key="1">
    <source>
        <dbReference type="ARBA" id="ARBA00001933"/>
    </source>
</evidence>
<dbReference type="InterPro" id="IPR052357">
    <property type="entry name" value="Orn_Lys_Arg_decarboxylase-I"/>
</dbReference>
<feature type="domain" description="Orn/Lys/Arg decarboxylase C-terminal" evidence="7">
    <location>
        <begin position="382"/>
        <end position="471"/>
    </location>
</feature>
<evidence type="ECO:0000313" key="8">
    <source>
        <dbReference type="EMBL" id="MDQ0167555.1"/>
    </source>
</evidence>
<evidence type="ECO:0000259" key="7">
    <source>
        <dbReference type="Pfam" id="PF03711"/>
    </source>
</evidence>
<feature type="domain" description="Orn/Lys/Arg decarboxylases family 1 pyridoxal-P attachment site" evidence="6">
    <location>
        <begin position="7"/>
        <end position="363"/>
    </location>
</feature>
<dbReference type="InterPro" id="IPR000310">
    <property type="entry name" value="Orn/Lys/Arg_deCO2ase_major_dom"/>
</dbReference>
<dbReference type="Proteomes" id="UP001235840">
    <property type="component" value="Unassembled WGS sequence"/>
</dbReference>
<name>A0ABT9W358_9BACI</name>
<comment type="cofactor">
    <cofactor evidence="1">
        <name>pyridoxal 5'-phosphate</name>
        <dbReference type="ChEBI" id="CHEBI:597326"/>
    </cofactor>
</comment>
<evidence type="ECO:0000313" key="9">
    <source>
        <dbReference type="Proteomes" id="UP001235840"/>
    </source>
</evidence>
<evidence type="ECO:0000259" key="6">
    <source>
        <dbReference type="Pfam" id="PF01276"/>
    </source>
</evidence>
<organism evidence="8 9">
    <name type="scientific">Caldalkalibacillus horti</name>
    <dbReference type="NCBI Taxonomy" id="77523"/>
    <lineage>
        <taxon>Bacteria</taxon>
        <taxon>Bacillati</taxon>
        <taxon>Bacillota</taxon>
        <taxon>Bacilli</taxon>
        <taxon>Bacillales</taxon>
        <taxon>Bacillaceae</taxon>
        <taxon>Caldalkalibacillus</taxon>
    </lineage>
</organism>
<keyword evidence="4" id="KW-0663">Pyridoxal phosphate</keyword>
<reference evidence="8 9" key="1">
    <citation type="submission" date="2023-07" db="EMBL/GenBank/DDBJ databases">
        <title>Genomic Encyclopedia of Type Strains, Phase IV (KMG-IV): sequencing the most valuable type-strain genomes for metagenomic binning, comparative biology and taxonomic classification.</title>
        <authorList>
            <person name="Goeker M."/>
        </authorList>
    </citation>
    <scope>NUCLEOTIDE SEQUENCE [LARGE SCALE GENOMIC DNA]</scope>
    <source>
        <strain evidence="8 9">DSM 12751</strain>
    </source>
</reference>
<dbReference type="RefSeq" id="WP_307396561.1">
    <property type="nucleotide sequence ID" value="NZ_BAAADK010000008.1"/>
</dbReference>
<evidence type="ECO:0000256" key="2">
    <source>
        <dbReference type="ARBA" id="ARBA00010671"/>
    </source>
</evidence>
<dbReference type="Pfam" id="PF03711">
    <property type="entry name" value="OKR_DC_1_C"/>
    <property type="match status" value="1"/>
</dbReference>
<comment type="similarity">
    <text evidence="2">Belongs to the Orn/Lys/Arg decarboxylase class-I family.</text>
</comment>
<dbReference type="EMBL" id="JAUSTY010000017">
    <property type="protein sequence ID" value="MDQ0167555.1"/>
    <property type="molecule type" value="Genomic_DNA"/>
</dbReference>